<evidence type="ECO:0000313" key="8">
    <source>
        <dbReference type="EMBL" id="RIA55874.1"/>
    </source>
</evidence>
<dbReference type="PANTHER" id="PTHR22911">
    <property type="entry name" value="ACYL-MALONYL CONDENSING ENZYME-RELATED"/>
    <property type="match status" value="1"/>
</dbReference>
<feature type="domain" description="EamA" evidence="7">
    <location>
        <begin position="159"/>
        <end position="292"/>
    </location>
</feature>
<feature type="transmembrane region" description="Helical" evidence="6">
    <location>
        <begin position="134"/>
        <end position="152"/>
    </location>
</feature>
<evidence type="ECO:0000256" key="3">
    <source>
        <dbReference type="ARBA" id="ARBA00022692"/>
    </source>
</evidence>
<feature type="transmembrane region" description="Helical" evidence="6">
    <location>
        <begin position="158"/>
        <end position="179"/>
    </location>
</feature>
<dbReference type="OrthoDB" id="7818056at2"/>
<feature type="transmembrane region" description="Helical" evidence="6">
    <location>
        <begin position="42"/>
        <end position="64"/>
    </location>
</feature>
<evidence type="ECO:0000256" key="6">
    <source>
        <dbReference type="SAM" id="Phobius"/>
    </source>
</evidence>
<feature type="transmembrane region" description="Helical" evidence="6">
    <location>
        <begin position="279"/>
        <end position="297"/>
    </location>
</feature>
<keyword evidence="5 6" id="KW-0472">Membrane</keyword>
<evidence type="ECO:0000256" key="4">
    <source>
        <dbReference type="ARBA" id="ARBA00022989"/>
    </source>
</evidence>
<evidence type="ECO:0000256" key="2">
    <source>
        <dbReference type="ARBA" id="ARBA00009853"/>
    </source>
</evidence>
<dbReference type="EMBL" id="QXDF01000001">
    <property type="protein sequence ID" value="RIA55874.1"/>
    <property type="molecule type" value="Genomic_DNA"/>
</dbReference>
<gene>
    <name evidence="8" type="ORF">BXY53_0960</name>
</gene>
<organism evidence="8 9">
    <name type="scientific">Dichotomicrobium thermohalophilum</name>
    <dbReference type="NCBI Taxonomy" id="933063"/>
    <lineage>
        <taxon>Bacteria</taxon>
        <taxon>Pseudomonadati</taxon>
        <taxon>Pseudomonadota</taxon>
        <taxon>Alphaproteobacteria</taxon>
        <taxon>Hyphomicrobiales</taxon>
        <taxon>Hyphomicrobiaceae</taxon>
        <taxon>Dichotomicrobium</taxon>
    </lineage>
</organism>
<feature type="transmembrane region" description="Helical" evidence="6">
    <location>
        <begin position="253"/>
        <end position="273"/>
    </location>
</feature>
<dbReference type="RefSeq" id="WP_119060723.1">
    <property type="nucleotide sequence ID" value="NZ_QXDF01000001.1"/>
</dbReference>
<accession>A0A397QCR0</accession>
<dbReference type="SUPFAM" id="SSF103481">
    <property type="entry name" value="Multidrug resistance efflux transporter EmrE"/>
    <property type="match status" value="2"/>
</dbReference>
<keyword evidence="3 6" id="KW-0812">Transmembrane</keyword>
<dbReference type="Proteomes" id="UP000266273">
    <property type="component" value="Unassembled WGS sequence"/>
</dbReference>
<evidence type="ECO:0000256" key="1">
    <source>
        <dbReference type="ARBA" id="ARBA00004141"/>
    </source>
</evidence>
<feature type="transmembrane region" description="Helical" evidence="6">
    <location>
        <begin position="18"/>
        <end position="36"/>
    </location>
</feature>
<protein>
    <submittedName>
        <fullName evidence="8">EamA domain-containing membrane protein RarD</fullName>
    </submittedName>
</protein>
<evidence type="ECO:0000313" key="9">
    <source>
        <dbReference type="Proteomes" id="UP000266273"/>
    </source>
</evidence>
<proteinExistence type="inferred from homology"/>
<dbReference type="Gene3D" id="1.10.3730.20">
    <property type="match status" value="1"/>
</dbReference>
<evidence type="ECO:0000259" key="7">
    <source>
        <dbReference type="Pfam" id="PF00892"/>
    </source>
</evidence>
<feature type="domain" description="EamA" evidence="7">
    <location>
        <begin position="17"/>
        <end position="148"/>
    </location>
</feature>
<feature type="transmembrane region" description="Helical" evidence="6">
    <location>
        <begin position="103"/>
        <end position="125"/>
    </location>
</feature>
<dbReference type="PANTHER" id="PTHR22911:SF6">
    <property type="entry name" value="SOLUTE CARRIER FAMILY 35 MEMBER G1"/>
    <property type="match status" value="1"/>
</dbReference>
<dbReference type="InterPro" id="IPR037185">
    <property type="entry name" value="EmrE-like"/>
</dbReference>
<comment type="similarity">
    <text evidence="2">Belongs to the drug/metabolite transporter (DMT) superfamily. 10 TMS drug/metabolite exporter (DME) (TC 2.A.7.3) family.</text>
</comment>
<dbReference type="GO" id="GO:0016020">
    <property type="term" value="C:membrane"/>
    <property type="evidence" value="ECO:0007669"/>
    <property type="project" value="UniProtKB-SubCell"/>
</dbReference>
<feature type="transmembrane region" description="Helical" evidence="6">
    <location>
        <begin position="191"/>
        <end position="210"/>
    </location>
</feature>
<feature type="transmembrane region" description="Helical" evidence="6">
    <location>
        <begin position="225"/>
        <end position="246"/>
    </location>
</feature>
<keyword evidence="4 6" id="KW-1133">Transmembrane helix</keyword>
<comment type="caution">
    <text evidence="8">The sequence shown here is derived from an EMBL/GenBank/DDBJ whole genome shotgun (WGS) entry which is preliminary data.</text>
</comment>
<dbReference type="InterPro" id="IPR000620">
    <property type="entry name" value="EamA_dom"/>
</dbReference>
<comment type="subcellular location">
    <subcellularLocation>
        <location evidence="1">Membrane</location>
        <topology evidence="1">Multi-pass membrane protein</topology>
    </subcellularLocation>
</comment>
<sequence>MPSLLPTASDQDMRTTSGILFMIAGVFLVPMLDAFSKYLSAWLAPGQIALFRFAFQSVILMTILTARRELFWPGPLTGWLMLAGAFAAGAVICLIWAVSLLPLATAISIFFIEPLLLTIIAALALGEKIGARRVGAIIVGLIGAMIVIRPNWVSFGPVILLPAAAAFFFACYVATIRGLSVRLAGLPMQAWSGTWATLIIFVVVLLGSWGDTPIFTFEPVPAWTWYYLAAMGAIAALAHMMFAMAFQRVEAGALAPFQYLEIVGATTLGYFIFGDFPDALTWLGTALILSAGLYVFYRERQAARGVTATTKRPAR</sequence>
<feature type="transmembrane region" description="Helical" evidence="6">
    <location>
        <begin position="76"/>
        <end position="97"/>
    </location>
</feature>
<evidence type="ECO:0000256" key="5">
    <source>
        <dbReference type="ARBA" id="ARBA00023136"/>
    </source>
</evidence>
<keyword evidence="9" id="KW-1185">Reference proteome</keyword>
<dbReference type="AlphaFoldDB" id="A0A397QCR0"/>
<reference evidence="8 9" key="1">
    <citation type="submission" date="2018-08" db="EMBL/GenBank/DDBJ databases">
        <title>Genomic Encyclopedia of Archaeal and Bacterial Type Strains, Phase II (KMG-II): from individual species to whole genera.</title>
        <authorList>
            <person name="Goeker M."/>
        </authorList>
    </citation>
    <scope>NUCLEOTIDE SEQUENCE [LARGE SCALE GENOMIC DNA]</scope>
    <source>
        <strain evidence="8 9">DSM 5002</strain>
    </source>
</reference>
<name>A0A397QCR0_9HYPH</name>
<dbReference type="Pfam" id="PF00892">
    <property type="entry name" value="EamA"/>
    <property type="match status" value="2"/>
</dbReference>